<dbReference type="SUPFAM" id="SSF47175">
    <property type="entry name" value="Cytochromes"/>
    <property type="match status" value="1"/>
</dbReference>
<comment type="caution">
    <text evidence="1">The sequence shown here is derived from an EMBL/GenBank/DDBJ whole genome shotgun (WGS) entry which is preliminary data.</text>
</comment>
<dbReference type="InterPro" id="IPR010980">
    <property type="entry name" value="Cyt_c/b562"/>
</dbReference>
<evidence type="ECO:0000313" key="2">
    <source>
        <dbReference type="Proteomes" id="UP000309544"/>
    </source>
</evidence>
<dbReference type="GO" id="GO:0005506">
    <property type="term" value="F:iron ion binding"/>
    <property type="evidence" value="ECO:0007669"/>
    <property type="project" value="InterPro"/>
</dbReference>
<keyword evidence="2" id="KW-1185">Reference proteome</keyword>
<gene>
    <name evidence="1" type="ORF">FGF68_08915</name>
</gene>
<evidence type="ECO:0000313" key="1">
    <source>
        <dbReference type="EMBL" id="TNJ36143.1"/>
    </source>
</evidence>
<reference evidence="1 2" key="1">
    <citation type="submission" date="2019-05" db="EMBL/GenBank/DDBJ databases">
        <title>Draft Whole-Genome sequence of the green sulfur bacterium Prosthecochloris vibrioformis DSM 260.</title>
        <authorList>
            <person name="Meyer T.E."/>
            <person name="Kyndt J.A."/>
        </authorList>
    </citation>
    <scope>NUCLEOTIDE SEQUENCE [LARGE SCALE GENOMIC DNA]</scope>
    <source>
        <strain evidence="1 2">DSM 260</strain>
    </source>
</reference>
<dbReference type="AlphaFoldDB" id="A0A5C4RXX2"/>
<dbReference type="EMBL" id="VDCI01000008">
    <property type="protein sequence ID" value="TNJ36143.1"/>
    <property type="molecule type" value="Genomic_DNA"/>
</dbReference>
<protein>
    <recommendedName>
        <fullName evidence="3">Cytochrome C</fullName>
    </recommendedName>
</protein>
<proteinExistence type="predicted"/>
<dbReference type="GO" id="GO:0022900">
    <property type="term" value="P:electron transport chain"/>
    <property type="evidence" value="ECO:0007669"/>
    <property type="project" value="InterPro"/>
</dbReference>
<dbReference type="GO" id="GO:0009055">
    <property type="term" value="F:electron transfer activity"/>
    <property type="evidence" value="ECO:0007669"/>
    <property type="project" value="InterPro"/>
</dbReference>
<organism evidence="1 2">
    <name type="scientific">Prosthecochloris vibrioformis</name>
    <name type="common">Chlorobium vibrioforme</name>
    <dbReference type="NCBI Taxonomy" id="1098"/>
    <lineage>
        <taxon>Bacteria</taxon>
        <taxon>Pseudomonadati</taxon>
        <taxon>Chlorobiota</taxon>
        <taxon>Chlorobiia</taxon>
        <taxon>Chlorobiales</taxon>
        <taxon>Chlorobiaceae</taxon>
        <taxon>Prosthecochloris</taxon>
    </lineage>
</organism>
<name>A0A5C4RXX2_PROVB</name>
<sequence length="116" mass="13161">MNYRQMMETMGSAAAMITEGIIRQNPLTVQRGVEMIDNHPAPNHKPWAIVGPTDQPEFKRTLIAYDQLLHTRTGHIVRAAAQQNWQEANRAASALFETCIACHATWKDRILTVHQQ</sequence>
<evidence type="ECO:0008006" key="3">
    <source>
        <dbReference type="Google" id="ProtNLM"/>
    </source>
</evidence>
<dbReference type="GO" id="GO:0020037">
    <property type="term" value="F:heme binding"/>
    <property type="evidence" value="ECO:0007669"/>
    <property type="project" value="InterPro"/>
</dbReference>
<dbReference type="RefSeq" id="WP_139626795.1">
    <property type="nucleotide sequence ID" value="NZ_VDCI01000008.1"/>
</dbReference>
<accession>A0A5C4RXX2</accession>
<dbReference type="Proteomes" id="UP000309544">
    <property type="component" value="Unassembled WGS sequence"/>
</dbReference>